<dbReference type="AlphaFoldDB" id="A0AB33J1E8"/>
<evidence type="ECO:0000313" key="1">
    <source>
        <dbReference type="EMBL" id="BFO74642.1"/>
    </source>
</evidence>
<protein>
    <submittedName>
        <fullName evidence="1">Uncharacterized protein</fullName>
    </submittedName>
</protein>
<organism evidence="1">
    <name type="scientific">Prevotella sp. GTC17254</name>
    <dbReference type="NCBI Taxonomy" id="3236794"/>
    <lineage>
        <taxon>Bacteria</taxon>
        <taxon>Pseudomonadati</taxon>
        <taxon>Bacteroidota</taxon>
        <taxon>Bacteroidia</taxon>
        <taxon>Bacteroidales</taxon>
        <taxon>Prevotellaceae</taxon>
        <taxon>Prevotella</taxon>
    </lineage>
</organism>
<name>A0AB33J1E8_9BACT</name>
<reference evidence="1" key="1">
    <citation type="submission" date="2024-07" db="EMBL/GenBank/DDBJ databases">
        <title>Complete genome sequence of Prevotella sp. YM-2024 GTC17254.</title>
        <authorList>
            <person name="Hayashi M."/>
            <person name="Muto Y."/>
            <person name="Tanaka K."/>
            <person name="Niwa H."/>
        </authorList>
    </citation>
    <scope>NUCLEOTIDE SEQUENCE</scope>
    <source>
        <strain evidence="1">GTC17254</strain>
    </source>
</reference>
<gene>
    <name evidence="1" type="ORF">GTC17254_22390</name>
</gene>
<sequence length="138" mass="16225">MLQHDYYLRLIQEFMAALAKVLEKNEFTTRKEELRKLYGQYVGPYALYATATIDEVMRALEGETQERRIMKLEMLSELYYHEGSMETGPTREIMLSKAFALLDYLEANSGTYSIERRVRMGILQRELGKRQQNIIDAK</sequence>
<dbReference type="EMBL" id="AP035786">
    <property type="protein sequence ID" value="BFO74642.1"/>
    <property type="molecule type" value="Genomic_DNA"/>
</dbReference>
<accession>A0AB33J1E8</accession>
<proteinExistence type="predicted"/>